<dbReference type="CDD" id="cd06100">
    <property type="entry name" value="CCL_ACL-C"/>
    <property type="match status" value="1"/>
</dbReference>
<dbReference type="PRINTS" id="PR00143">
    <property type="entry name" value="CITRTSNTHASE"/>
</dbReference>
<dbReference type="Gene3D" id="1.10.230.10">
    <property type="entry name" value="Cytochrome P450-Terp, domain 2"/>
    <property type="match status" value="1"/>
</dbReference>
<dbReference type="GO" id="GO:0005975">
    <property type="term" value="P:carbohydrate metabolic process"/>
    <property type="evidence" value="ECO:0007669"/>
    <property type="project" value="TreeGrafter"/>
</dbReference>
<dbReference type="PANTHER" id="PTHR11739">
    <property type="entry name" value="CITRATE SYNTHASE"/>
    <property type="match status" value="1"/>
</dbReference>
<dbReference type="PROSITE" id="PS00480">
    <property type="entry name" value="CITRATE_SYNTHASE"/>
    <property type="match status" value="1"/>
</dbReference>
<gene>
    <name evidence="6" type="ORF">A3F00_00755</name>
</gene>
<accession>A0A1F5KD14</accession>
<dbReference type="GO" id="GO:0006099">
    <property type="term" value="P:tricarboxylic acid cycle"/>
    <property type="evidence" value="ECO:0007669"/>
    <property type="project" value="UniProtKB-UniPathway"/>
</dbReference>
<dbReference type="GO" id="GO:0036440">
    <property type="term" value="F:citrate synthase activity"/>
    <property type="evidence" value="ECO:0007669"/>
    <property type="project" value="UniProtKB-EC"/>
</dbReference>
<dbReference type="Pfam" id="PF00285">
    <property type="entry name" value="Citrate_synt"/>
    <property type="match status" value="1"/>
</dbReference>
<dbReference type="InterPro" id="IPR019810">
    <property type="entry name" value="Citrate_synthase_AS"/>
</dbReference>
<sequence>MAKTITHDETGNAKWGDEDHLQVTQSRSFASLIFELLSEKVPTDFELKMFELILNLSIDHGPDTPSAMPVVEAAKAGKTISEAVASGILEINDVHGGAQERLMETLYEIENGKLIIENFVKQKLEAGERIPGFGHRIYKDVDPRAQLILETLKENGFGDEFVDIARELEKELESQKDSRLPLNIDGAIAVVLCSFGWPARLGKAVFIIARTPGLCGQYLNHAP</sequence>
<comment type="similarity">
    <text evidence="2 5">Belongs to the citrate synthase family.</text>
</comment>
<evidence type="ECO:0000256" key="2">
    <source>
        <dbReference type="ARBA" id="ARBA00010566"/>
    </source>
</evidence>
<evidence type="ECO:0000256" key="5">
    <source>
        <dbReference type="RuleBase" id="RU003406"/>
    </source>
</evidence>
<comment type="caution">
    <text evidence="6">The sequence shown here is derived from an EMBL/GenBank/DDBJ whole genome shotgun (WGS) entry which is preliminary data.</text>
</comment>
<dbReference type="InterPro" id="IPR002020">
    <property type="entry name" value="Citrate_synthase"/>
</dbReference>
<reference evidence="6 7" key="1">
    <citation type="journal article" date="2016" name="Nat. Commun.">
        <title>Thousands of microbial genomes shed light on interconnected biogeochemical processes in an aquifer system.</title>
        <authorList>
            <person name="Anantharaman K."/>
            <person name="Brown C.T."/>
            <person name="Hug L.A."/>
            <person name="Sharon I."/>
            <person name="Castelle C.J."/>
            <person name="Probst A.J."/>
            <person name="Thomas B.C."/>
            <person name="Singh A."/>
            <person name="Wilkins M.J."/>
            <person name="Karaoz U."/>
            <person name="Brodie E.L."/>
            <person name="Williams K.H."/>
            <person name="Hubbard S.S."/>
            <person name="Banfield J.F."/>
        </authorList>
    </citation>
    <scope>NUCLEOTIDE SEQUENCE [LARGE SCALE GENOMIC DNA]</scope>
</reference>
<dbReference type="GO" id="GO:0005829">
    <property type="term" value="C:cytosol"/>
    <property type="evidence" value="ECO:0007669"/>
    <property type="project" value="TreeGrafter"/>
</dbReference>
<dbReference type="UniPathway" id="UPA00223"/>
<dbReference type="EC" id="2.3.3.16" evidence="3"/>
<dbReference type="PANTHER" id="PTHR11739:SF4">
    <property type="entry name" value="CITRATE SYNTHASE, PEROXISOMAL"/>
    <property type="match status" value="1"/>
</dbReference>
<dbReference type="AlphaFoldDB" id="A0A1F5KD14"/>
<dbReference type="InterPro" id="IPR016143">
    <property type="entry name" value="Citrate_synth-like_sm_a-sub"/>
</dbReference>
<dbReference type="EMBL" id="MFDE01000015">
    <property type="protein sequence ID" value="OGE38665.1"/>
    <property type="molecule type" value="Genomic_DNA"/>
</dbReference>
<evidence type="ECO:0000256" key="1">
    <source>
        <dbReference type="ARBA" id="ARBA00005163"/>
    </source>
</evidence>
<evidence type="ECO:0000256" key="3">
    <source>
        <dbReference type="ARBA" id="ARBA00012972"/>
    </source>
</evidence>
<dbReference type="Proteomes" id="UP000176527">
    <property type="component" value="Unassembled WGS sequence"/>
</dbReference>
<protein>
    <recommendedName>
        <fullName evidence="3">citrate synthase (unknown stereospecificity)</fullName>
        <ecNumber evidence="3">2.3.3.16</ecNumber>
    </recommendedName>
</protein>
<name>A0A1F5KD14_9BACT</name>
<comment type="pathway">
    <text evidence="1">Carbohydrate metabolism; tricarboxylic acid cycle.</text>
</comment>
<dbReference type="SUPFAM" id="SSF48256">
    <property type="entry name" value="Citrate synthase"/>
    <property type="match status" value="1"/>
</dbReference>
<proteinExistence type="inferred from homology"/>
<evidence type="ECO:0000256" key="4">
    <source>
        <dbReference type="ARBA" id="ARBA00022679"/>
    </source>
</evidence>
<evidence type="ECO:0000313" key="7">
    <source>
        <dbReference type="Proteomes" id="UP000176527"/>
    </source>
</evidence>
<evidence type="ECO:0000313" key="6">
    <source>
        <dbReference type="EMBL" id="OGE38665.1"/>
    </source>
</evidence>
<dbReference type="InterPro" id="IPR036969">
    <property type="entry name" value="Citrate_synthase_sf"/>
</dbReference>
<organism evidence="6 7">
    <name type="scientific">Candidatus Daviesbacteria bacterium RIFCSPHIGHO2_12_FULL_37_11</name>
    <dbReference type="NCBI Taxonomy" id="1797777"/>
    <lineage>
        <taxon>Bacteria</taxon>
        <taxon>Candidatus Daviesiibacteriota</taxon>
    </lineage>
</organism>
<keyword evidence="4 5" id="KW-0808">Transferase</keyword>